<dbReference type="Pfam" id="PF00563">
    <property type="entry name" value="EAL"/>
    <property type="match status" value="1"/>
</dbReference>
<dbReference type="InterPro" id="IPR011006">
    <property type="entry name" value="CheY-like_superfamily"/>
</dbReference>
<evidence type="ECO:0000256" key="5">
    <source>
        <dbReference type="ARBA" id="ARBA00023136"/>
    </source>
</evidence>
<dbReference type="InterPro" id="IPR001789">
    <property type="entry name" value="Sig_transdc_resp-reg_receiver"/>
</dbReference>
<dbReference type="InterPro" id="IPR000700">
    <property type="entry name" value="PAS-assoc_C"/>
</dbReference>
<dbReference type="InterPro" id="IPR035965">
    <property type="entry name" value="PAS-like_dom_sf"/>
</dbReference>
<feature type="domain" description="EAL" evidence="10">
    <location>
        <begin position="668"/>
        <end position="922"/>
    </location>
</feature>
<keyword evidence="2" id="KW-1003">Cell membrane</keyword>
<dbReference type="EMBL" id="WTVN01000023">
    <property type="protein sequence ID" value="NMG45014.1"/>
    <property type="molecule type" value="Genomic_DNA"/>
</dbReference>
<accession>A0ABX1Q004</accession>
<feature type="modified residue" description="4-aspartylphosphate" evidence="6">
    <location>
        <position position="985"/>
    </location>
</feature>
<keyword evidence="4 7" id="KW-1133">Transmembrane helix</keyword>
<dbReference type="CDD" id="cd01948">
    <property type="entry name" value="EAL"/>
    <property type="match status" value="1"/>
</dbReference>
<dbReference type="Pfam" id="PF02743">
    <property type="entry name" value="dCache_1"/>
    <property type="match status" value="1"/>
</dbReference>
<evidence type="ECO:0000259" key="12">
    <source>
        <dbReference type="PROSITE" id="PS50887"/>
    </source>
</evidence>
<dbReference type="Gene3D" id="3.40.50.2300">
    <property type="match status" value="1"/>
</dbReference>
<dbReference type="InterPro" id="IPR052155">
    <property type="entry name" value="Biofilm_reg_signaling"/>
</dbReference>
<dbReference type="Gene3D" id="3.30.70.270">
    <property type="match status" value="1"/>
</dbReference>
<evidence type="ECO:0000256" key="7">
    <source>
        <dbReference type="SAM" id="Phobius"/>
    </source>
</evidence>
<evidence type="ECO:0000313" key="13">
    <source>
        <dbReference type="EMBL" id="NMG45014.1"/>
    </source>
</evidence>
<proteinExistence type="predicted"/>
<dbReference type="SMART" id="SM00304">
    <property type="entry name" value="HAMP"/>
    <property type="match status" value="1"/>
</dbReference>
<dbReference type="CDD" id="cd12915">
    <property type="entry name" value="PDC2_DGC_like"/>
    <property type="match status" value="1"/>
</dbReference>
<dbReference type="Pfam" id="PF00072">
    <property type="entry name" value="Response_reg"/>
    <property type="match status" value="1"/>
</dbReference>
<dbReference type="CDD" id="cd06225">
    <property type="entry name" value="HAMP"/>
    <property type="match status" value="1"/>
</dbReference>
<protein>
    <submittedName>
        <fullName evidence="13">EAL domain-containing protein</fullName>
    </submittedName>
</protein>
<reference evidence="13 14" key="1">
    <citation type="submission" date="2019-12" db="EMBL/GenBank/DDBJ databases">
        <title>Comparative genomics gives insights into the taxonomy of the Azoarcus-Aromatoleum group and reveals separate origins of nif in the plant-associated Azoarcus and non-plant-associated Aromatoleum sub-groups.</title>
        <authorList>
            <person name="Lafos M."/>
            <person name="Maluk M."/>
            <person name="Batista M."/>
            <person name="Junghare M."/>
            <person name="Carmona M."/>
            <person name="Faoro H."/>
            <person name="Cruz L.M."/>
            <person name="Battistoni F."/>
            <person name="De Souza E."/>
            <person name="Pedrosa F."/>
            <person name="Chen W.-M."/>
            <person name="Poole P.S."/>
            <person name="Dixon R.A."/>
            <person name="James E.K."/>
        </authorList>
    </citation>
    <scope>NUCLEOTIDE SEQUENCE [LARGE SCALE GENOMIC DNA]</scope>
    <source>
        <strain evidence="13 14">Td21</strain>
    </source>
</reference>
<keyword evidence="5 7" id="KW-0472">Membrane</keyword>
<dbReference type="SUPFAM" id="SSF141868">
    <property type="entry name" value="EAL domain-like"/>
    <property type="match status" value="1"/>
</dbReference>
<evidence type="ECO:0000256" key="3">
    <source>
        <dbReference type="ARBA" id="ARBA00022692"/>
    </source>
</evidence>
<dbReference type="SMART" id="SM00448">
    <property type="entry name" value="REC"/>
    <property type="match status" value="1"/>
</dbReference>
<dbReference type="SUPFAM" id="SSF55785">
    <property type="entry name" value="PYP-like sensor domain (PAS domain)"/>
    <property type="match status" value="1"/>
</dbReference>
<evidence type="ECO:0000259" key="9">
    <source>
        <dbReference type="PROSITE" id="PS50113"/>
    </source>
</evidence>
<dbReference type="CDD" id="cd01949">
    <property type="entry name" value="GGDEF"/>
    <property type="match status" value="1"/>
</dbReference>
<dbReference type="InterPro" id="IPR035919">
    <property type="entry name" value="EAL_sf"/>
</dbReference>
<dbReference type="PANTHER" id="PTHR44757">
    <property type="entry name" value="DIGUANYLATE CYCLASE DGCP"/>
    <property type="match status" value="1"/>
</dbReference>
<dbReference type="InterPro" id="IPR000160">
    <property type="entry name" value="GGDEF_dom"/>
</dbReference>
<dbReference type="InterPro" id="IPR029787">
    <property type="entry name" value="Nucleotide_cyclase"/>
</dbReference>
<dbReference type="SMART" id="SM00267">
    <property type="entry name" value="GGDEF"/>
    <property type="match status" value="1"/>
</dbReference>
<keyword evidence="14" id="KW-1185">Reference proteome</keyword>
<name>A0ABX1Q004_9RHOO</name>
<dbReference type="Gene3D" id="3.20.20.450">
    <property type="entry name" value="EAL domain"/>
    <property type="match status" value="1"/>
</dbReference>
<dbReference type="PROSITE" id="PS50883">
    <property type="entry name" value="EAL"/>
    <property type="match status" value="1"/>
</dbReference>
<dbReference type="Gene3D" id="3.30.450.20">
    <property type="entry name" value="PAS domain"/>
    <property type="match status" value="3"/>
</dbReference>
<dbReference type="Pfam" id="PF00990">
    <property type="entry name" value="GGDEF"/>
    <property type="match status" value="1"/>
</dbReference>
<keyword evidence="3 7" id="KW-0812">Transmembrane</keyword>
<dbReference type="SMART" id="SM00052">
    <property type="entry name" value="EAL"/>
    <property type="match status" value="1"/>
</dbReference>
<dbReference type="PROSITE" id="PS50887">
    <property type="entry name" value="GGDEF"/>
    <property type="match status" value="1"/>
</dbReference>
<evidence type="ECO:0000259" key="8">
    <source>
        <dbReference type="PROSITE" id="PS50110"/>
    </source>
</evidence>
<dbReference type="PROSITE" id="PS50110">
    <property type="entry name" value="RESPONSE_REGULATORY"/>
    <property type="match status" value="1"/>
</dbReference>
<dbReference type="PROSITE" id="PS50885">
    <property type="entry name" value="HAMP"/>
    <property type="match status" value="1"/>
</dbReference>
<keyword evidence="6" id="KW-0597">Phosphoprotein</keyword>
<dbReference type="RefSeq" id="WP_169256861.1">
    <property type="nucleotide sequence ID" value="NZ_WTVN01000023.1"/>
</dbReference>
<dbReference type="InterPro" id="IPR003660">
    <property type="entry name" value="HAMP_dom"/>
</dbReference>
<feature type="domain" description="PAC" evidence="9">
    <location>
        <begin position="443"/>
        <end position="495"/>
    </location>
</feature>
<feature type="domain" description="HAMP" evidence="11">
    <location>
        <begin position="307"/>
        <end position="360"/>
    </location>
</feature>
<feature type="domain" description="Response regulatory" evidence="8">
    <location>
        <begin position="936"/>
        <end position="1051"/>
    </location>
</feature>
<dbReference type="PANTHER" id="PTHR44757:SF2">
    <property type="entry name" value="BIOFILM ARCHITECTURE MAINTENANCE PROTEIN MBAA"/>
    <property type="match status" value="1"/>
</dbReference>
<dbReference type="CDD" id="cd12914">
    <property type="entry name" value="PDC1_DGC_like"/>
    <property type="match status" value="1"/>
</dbReference>
<dbReference type="NCBIfam" id="TIGR00254">
    <property type="entry name" value="GGDEF"/>
    <property type="match status" value="1"/>
</dbReference>
<evidence type="ECO:0000256" key="1">
    <source>
        <dbReference type="ARBA" id="ARBA00004651"/>
    </source>
</evidence>
<evidence type="ECO:0000259" key="11">
    <source>
        <dbReference type="PROSITE" id="PS50885"/>
    </source>
</evidence>
<dbReference type="Pfam" id="PF00672">
    <property type="entry name" value="HAMP"/>
    <property type="match status" value="1"/>
</dbReference>
<evidence type="ECO:0000259" key="10">
    <source>
        <dbReference type="PROSITE" id="PS50883"/>
    </source>
</evidence>
<feature type="transmembrane region" description="Helical" evidence="7">
    <location>
        <begin position="287"/>
        <end position="305"/>
    </location>
</feature>
<dbReference type="Gene3D" id="6.10.340.10">
    <property type="match status" value="1"/>
</dbReference>
<evidence type="ECO:0000256" key="4">
    <source>
        <dbReference type="ARBA" id="ARBA00022989"/>
    </source>
</evidence>
<dbReference type="SUPFAM" id="SSF52172">
    <property type="entry name" value="CheY-like"/>
    <property type="match status" value="1"/>
</dbReference>
<dbReference type="PROSITE" id="PS50113">
    <property type="entry name" value="PAC"/>
    <property type="match status" value="1"/>
</dbReference>
<dbReference type="InterPro" id="IPR043128">
    <property type="entry name" value="Rev_trsase/Diguanyl_cyclase"/>
</dbReference>
<dbReference type="Proteomes" id="UP000623795">
    <property type="component" value="Unassembled WGS sequence"/>
</dbReference>
<feature type="domain" description="GGDEF" evidence="12">
    <location>
        <begin position="526"/>
        <end position="659"/>
    </location>
</feature>
<dbReference type="InterPro" id="IPR001633">
    <property type="entry name" value="EAL_dom"/>
</dbReference>
<dbReference type="CDD" id="cd17569">
    <property type="entry name" value="REC_HupR-like"/>
    <property type="match status" value="1"/>
</dbReference>
<evidence type="ECO:0000313" key="14">
    <source>
        <dbReference type="Proteomes" id="UP000623795"/>
    </source>
</evidence>
<comment type="subcellular location">
    <subcellularLocation>
        <location evidence="1">Cell membrane</location>
        <topology evidence="1">Multi-pass membrane protein</topology>
    </subcellularLocation>
</comment>
<dbReference type="SUPFAM" id="SSF158472">
    <property type="entry name" value="HAMP domain-like"/>
    <property type="match status" value="1"/>
</dbReference>
<evidence type="ECO:0000256" key="2">
    <source>
        <dbReference type="ARBA" id="ARBA00022475"/>
    </source>
</evidence>
<organism evidence="13 14">
    <name type="scientific">Aromatoleum toluvorans</name>
    <dbReference type="NCBI Taxonomy" id="92002"/>
    <lineage>
        <taxon>Bacteria</taxon>
        <taxon>Pseudomonadati</taxon>
        <taxon>Pseudomonadota</taxon>
        <taxon>Betaproteobacteria</taxon>
        <taxon>Rhodocyclales</taxon>
        <taxon>Rhodocyclaceae</taxon>
        <taxon>Aromatoleum</taxon>
    </lineage>
</organism>
<dbReference type="InterPro" id="IPR033479">
    <property type="entry name" value="dCache_1"/>
</dbReference>
<sequence length="1063" mass="115729">MNFRWLARMHVRLLLLVLAAVLPAIAIIVDMGAEQRRGAMAASERLALSTARQLATRQRDMISYVHEALQGLADAPEIRGLHSTRDCSRWLARVATLGKVYSGLFVVDRGGEVLCSAKPYGDRVNVADRAYFRRALERRDFAIGDFNISRMSGKPIVAFAHPVFDERNEISAVVALAAEPPAFGALLRELLLPDDSVVTVVDSQGVILARLPDPDALVGRTIPELTEFKAATVDASEVVTEAQWLDRVPRLTAIVPVLSTYGDLYVRVGIPTAMAQANAAAVARHNLLLVAAAAGLLLLFGWMAAQRLVLRRVRDLADTARRIGAGDLQARCTLPPDGGELGELARAQNDMAERIEHAMTRLQMAAEEIRLRNRAIDASRNGLVIYRYAPPVGIVSANPALLALLAITPAELAAADLAALGQRGFDAGGWEQLEALLVARREGEVGLRLTRAAEDVVWLDAGVTLVASAGGEADHAVVEFRDVTERHRYEEQLAHQANYDTLTGLPNRNLLVDRLQQMLSPAPRDGGCFVLWLDVDRFKVVNDSVGRRAADAALVDVARRLADAAPECTTVARVTGDEFVLIADELSGLQAVVSLANRLLEAVRQPLVVGGEVQRFTASIGVAERGAAGQGADALLHNARVAMNRAKEMGRDTFCFYDANMNARAAPRLRLELALRRAIERQELHLVYQPKVDLLTGEVIGCEALCRWHHAELGLVPPAEFIPVAEDSGLILRIGRWVLETACAQMRAWIDAGITCPRMAVNVAPLQFLRDDLVAEVSALLSRHRLDAGVLMLEITESTLMRDPGRAVAVMKGLKAIGVRLAIDDFGTGYSSLSALKHFPIDYLKIDRAFISDLTTNASDAAIAVSIIALARSLNLRVIAEGVESEGQLLYLRGRGCDEMQGYHFSPPIAPEAFADMLSGGRGLALPVQKDLPARTLLLVDDEPSIQSAVRRILRREGYTLLFAGSAAEALELLARHAVGVVISDFRMPGMDGVQFLDKVRGLYPQTTRMILSGYADVAMITSAINRGAIFRFLHKPWDDRELLEAVRDAFEYFELQVLAAAA</sequence>
<dbReference type="SUPFAM" id="SSF55073">
    <property type="entry name" value="Nucleotide cyclase"/>
    <property type="match status" value="1"/>
</dbReference>
<comment type="caution">
    <text evidence="13">The sequence shown here is derived from an EMBL/GenBank/DDBJ whole genome shotgun (WGS) entry which is preliminary data.</text>
</comment>
<evidence type="ECO:0000256" key="6">
    <source>
        <dbReference type="PROSITE-ProRule" id="PRU00169"/>
    </source>
</evidence>
<gene>
    <name evidence="13" type="ORF">GPA22_14900</name>
</gene>